<proteinExistence type="predicted"/>
<dbReference type="Pfam" id="PF18664">
    <property type="entry name" value="CdiA_C_tRNase"/>
    <property type="match status" value="1"/>
</dbReference>
<dbReference type="AlphaFoldDB" id="A0A4U9W8T6"/>
<protein>
    <recommendedName>
        <fullName evidence="1">CdiA C-terminal tRNase domain-containing protein</fullName>
    </recommendedName>
</protein>
<dbReference type="CDD" id="cd20726">
    <property type="entry name" value="CDI_toxin_BpE479_tRNase-like"/>
    <property type="match status" value="1"/>
</dbReference>
<evidence type="ECO:0000259" key="1">
    <source>
        <dbReference type="Pfam" id="PF18664"/>
    </source>
</evidence>
<organism evidence="2">
    <name type="scientific">Serratia fonticola</name>
    <dbReference type="NCBI Taxonomy" id="47917"/>
    <lineage>
        <taxon>Bacteria</taxon>
        <taxon>Pseudomonadati</taxon>
        <taxon>Pseudomonadota</taxon>
        <taxon>Gammaproteobacteria</taxon>
        <taxon>Enterobacterales</taxon>
        <taxon>Yersiniaceae</taxon>
        <taxon>Serratia</taxon>
    </lineage>
</organism>
<feature type="domain" description="CdiA C-terminal tRNase" evidence="1">
    <location>
        <begin position="14"/>
        <end position="99"/>
    </location>
</feature>
<dbReference type="EMBL" id="CABEEZ010000133">
    <property type="protein sequence ID" value="VTR55331.1"/>
    <property type="molecule type" value="Genomic_DNA"/>
</dbReference>
<sequence length="101" mass="11946">MRMVKQSLMLILFLQVGQCKVKKIDFLWTLDNPGSVQKMNEMFQKPKFLRMNEGQLLGHLEKADIVPLDYRNLTQNNQQIVNQWILKLESIQKSQILIMKD</sequence>
<accession>A0A4U9W8T6</accession>
<name>A0A4U9W8T6_SERFO</name>
<evidence type="ECO:0000313" key="2">
    <source>
        <dbReference type="EMBL" id="VTR55331.1"/>
    </source>
</evidence>
<dbReference type="InterPro" id="IPR041620">
    <property type="entry name" value="CdiA_C_tRNase"/>
</dbReference>
<gene>
    <name evidence="2" type="ORF">NCTC12965_06947</name>
</gene>
<reference evidence="2" key="1">
    <citation type="submission" date="2019-05" db="EMBL/GenBank/DDBJ databases">
        <authorList>
            <consortium name="Pathogen Informatics"/>
        </authorList>
    </citation>
    <scope>NUCLEOTIDE SEQUENCE [LARGE SCALE GENOMIC DNA]</scope>
    <source>
        <strain evidence="2">NCTC12965</strain>
    </source>
</reference>